<evidence type="ECO:0000256" key="7">
    <source>
        <dbReference type="ARBA" id="ARBA00023204"/>
    </source>
</evidence>
<feature type="binding site" evidence="9">
    <location>
        <begin position="614"/>
        <end position="621"/>
    </location>
    <ligand>
        <name>ATP</name>
        <dbReference type="ChEBI" id="CHEBI:30616"/>
    </ligand>
</feature>
<dbReference type="Gene3D" id="3.40.50.300">
    <property type="entry name" value="P-loop containing nucleotide triphosphate hydrolases"/>
    <property type="match status" value="1"/>
</dbReference>
<evidence type="ECO:0000256" key="6">
    <source>
        <dbReference type="ARBA" id="ARBA00023125"/>
    </source>
</evidence>
<keyword evidence="12" id="KW-1185">Reference proteome</keyword>
<dbReference type="SUPFAM" id="SSF53150">
    <property type="entry name" value="DNA repair protein MutS, domain II"/>
    <property type="match status" value="1"/>
</dbReference>
<dbReference type="CDD" id="cd03284">
    <property type="entry name" value="ABC_MutS1"/>
    <property type="match status" value="1"/>
</dbReference>
<dbReference type="SUPFAM" id="SSF55271">
    <property type="entry name" value="DNA repair protein MutS, domain I"/>
    <property type="match status" value="1"/>
</dbReference>
<dbReference type="PIRSF" id="PIRSF037677">
    <property type="entry name" value="DNA_mis_repair_Msh6"/>
    <property type="match status" value="1"/>
</dbReference>
<dbReference type="RefSeq" id="WP_126465428.1">
    <property type="nucleotide sequence ID" value="NZ_LR134523.1"/>
</dbReference>
<dbReference type="GO" id="GO:0006298">
    <property type="term" value="P:mismatch repair"/>
    <property type="evidence" value="ECO:0007669"/>
    <property type="project" value="UniProtKB-UniRule"/>
</dbReference>
<dbReference type="InterPro" id="IPR007696">
    <property type="entry name" value="DNA_mismatch_repair_MutS_core"/>
</dbReference>
<dbReference type="InterPro" id="IPR017261">
    <property type="entry name" value="DNA_mismatch_repair_MutS/MSH"/>
</dbReference>
<dbReference type="GO" id="GO:0005829">
    <property type="term" value="C:cytosol"/>
    <property type="evidence" value="ECO:0007669"/>
    <property type="project" value="TreeGrafter"/>
</dbReference>
<dbReference type="SMART" id="SM00533">
    <property type="entry name" value="MUTSd"/>
    <property type="match status" value="1"/>
</dbReference>
<dbReference type="NCBIfam" id="NF003810">
    <property type="entry name" value="PRK05399.1"/>
    <property type="match status" value="1"/>
</dbReference>
<comment type="function">
    <text evidence="8 9">This protein is involved in the repair of mismatches in DNA. It is possible that it carries out the mismatch recognition step. This protein has a weak ATPase activity.</text>
</comment>
<name>A0A448V1U5_9FIRM</name>
<dbReference type="SMART" id="SM00534">
    <property type="entry name" value="MUTSac"/>
    <property type="match status" value="1"/>
</dbReference>
<dbReference type="NCBIfam" id="TIGR01070">
    <property type="entry name" value="mutS1"/>
    <property type="match status" value="1"/>
</dbReference>
<dbReference type="InterPro" id="IPR007695">
    <property type="entry name" value="DNA_mismatch_repair_MutS-lik_N"/>
</dbReference>
<dbReference type="PROSITE" id="PS00486">
    <property type="entry name" value="DNA_MISMATCH_REPAIR_2"/>
    <property type="match status" value="1"/>
</dbReference>
<dbReference type="InterPro" id="IPR005748">
    <property type="entry name" value="DNA_mismatch_repair_MutS"/>
</dbReference>
<proteinExistence type="inferred from homology"/>
<dbReference type="PANTHER" id="PTHR11361">
    <property type="entry name" value="DNA MISMATCH REPAIR PROTEIN MUTS FAMILY MEMBER"/>
    <property type="match status" value="1"/>
</dbReference>
<keyword evidence="4 9" id="KW-0227">DNA damage</keyword>
<dbReference type="Gene3D" id="3.40.1170.10">
    <property type="entry name" value="DNA repair protein MutS, domain I"/>
    <property type="match status" value="1"/>
</dbReference>
<keyword evidence="3 9" id="KW-0547">Nucleotide-binding</keyword>
<dbReference type="PANTHER" id="PTHR11361:SF34">
    <property type="entry name" value="DNA MISMATCH REPAIR PROTEIN MSH1, MITOCHONDRIAL"/>
    <property type="match status" value="1"/>
</dbReference>
<dbReference type="InterPro" id="IPR045076">
    <property type="entry name" value="MutS"/>
</dbReference>
<keyword evidence="6 9" id="KW-0238">DNA-binding</keyword>
<evidence type="ECO:0000256" key="2">
    <source>
        <dbReference type="ARBA" id="ARBA00021982"/>
    </source>
</evidence>
<evidence type="ECO:0000256" key="4">
    <source>
        <dbReference type="ARBA" id="ARBA00022763"/>
    </source>
</evidence>
<evidence type="ECO:0000256" key="8">
    <source>
        <dbReference type="ARBA" id="ARBA00024647"/>
    </source>
</evidence>
<dbReference type="FunFam" id="3.40.1170.10:FF:000001">
    <property type="entry name" value="DNA mismatch repair protein MutS"/>
    <property type="match status" value="1"/>
</dbReference>
<protein>
    <recommendedName>
        <fullName evidence="2 9">DNA mismatch repair protein MutS</fullName>
    </recommendedName>
</protein>
<dbReference type="GO" id="GO:0005524">
    <property type="term" value="F:ATP binding"/>
    <property type="evidence" value="ECO:0007669"/>
    <property type="project" value="UniProtKB-UniRule"/>
</dbReference>
<dbReference type="GO" id="GO:0003684">
    <property type="term" value="F:damaged DNA binding"/>
    <property type="evidence" value="ECO:0007669"/>
    <property type="project" value="UniProtKB-UniRule"/>
</dbReference>
<evidence type="ECO:0000256" key="9">
    <source>
        <dbReference type="HAMAP-Rule" id="MF_00096"/>
    </source>
</evidence>
<dbReference type="EMBL" id="LR134523">
    <property type="protein sequence ID" value="VEJ35664.1"/>
    <property type="molecule type" value="Genomic_DNA"/>
</dbReference>
<keyword evidence="7 9" id="KW-0234">DNA repair</keyword>
<dbReference type="InterPro" id="IPR027417">
    <property type="entry name" value="P-loop_NTPase"/>
</dbReference>
<dbReference type="Gene3D" id="1.10.1420.10">
    <property type="match status" value="2"/>
</dbReference>
<dbReference type="GO" id="GO:0140664">
    <property type="term" value="F:ATP-dependent DNA damage sensor activity"/>
    <property type="evidence" value="ECO:0007669"/>
    <property type="project" value="InterPro"/>
</dbReference>
<keyword evidence="5 9" id="KW-0067">ATP-binding</keyword>
<evidence type="ECO:0000313" key="12">
    <source>
        <dbReference type="Proteomes" id="UP000269544"/>
    </source>
</evidence>
<dbReference type="OrthoDB" id="9802448at2"/>
<dbReference type="Pfam" id="PF05190">
    <property type="entry name" value="MutS_IV"/>
    <property type="match status" value="1"/>
</dbReference>
<dbReference type="SUPFAM" id="SSF48334">
    <property type="entry name" value="DNA repair protein MutS, domain III"/>
    <property type="match status" value="1"/>
</dbReference>
<dbReference type="Pfam" id="PF01624">
    <property type="entry name" value="MutS_I"/>
    <property type="match status" value="1"/>
</dbReference>
<dbReference type="InterPro" id="IPR036187">
    <property type="entry name" value="DNA_mismatch_repair_MutS_sf"/>
</dbReference>
<dbReference type="KEGG" id="piv:NCTC13079_00826"/>
<dbReference type="Proteomes" id="UP000269544">
    <property type="component" value="Chromosome"/>
</dbReference>
<sequence>MKQSDLDRLTPAMRHYVDTKNENPEAFLFYRLGDFYELFFQDAIVVSSLLDLTLTKKSGGLDEKIPMCGVPYKVADQYIKRLVKRGYTVSICDQVEDPKEAKGLVKREVTRIVSPGTFVGEGDVGARHLSVICKKGAFLQMIHCDYASGECVSESGVVWDSRDVDSFLEKQIAVYRPVEILTDDAMDHNRSLADMAKRYDVDLLRPWHVKNPQIAEDYPQLLKSCSQSDGALILLLDFLERTQLHRQDHLYCRKETKKRSIMDLSETTIRNLELVENSFNATKEYSLYDVLDFTATKMGSRSLKDQILHPIMDTQALEERYDRITALHENRILFDDIVRSLKTIYDIDRLSLSISKGSITPKQIIHLADSLRGAKAIKAAITDSGIESLIQSFSPEDELLARGEAWKAVFTDDPPVAYREQRYIREGFDAELDRLYGLSEGGKNWILELESLEREKTDIKNLRIKYNKILGYFFEVSKSNIERVPDYFVRKQTLVGSERFFTEALKEKEEEILHAKESALDRQYEILERIREEITSRLQDIQSLSASLAALDAVCSLASAADRYDYIRPILNRNGVIDIEGGRHPVVEVHAEEEYIPNDTLLDGERFRLQIITGPNMAGKSTYMRQVALIQILAQIGSYVPADAANLPIVDQIFTRIGASDNLTRGQSTFMVEMTEVAEILRLATARSLILFDEVGRGTSTYDGLSIAWSIAEYIANVVRAKTLFATHYFELTELAERHDGIVNVTVATEERDGEIHFLRKIVRGESNYSFGIDVAKLAGVKEEVIKRARIVLEHLEAREGAGKIENLADSKVEAPAPSPLEEKLCALDINETSPIEALLLLRELQEEARRA</sequence>
<dbReference type="InterPro" id="IPR000432">
    <property type="entry name" value="DNA_mismatch_repair_MutS_C"/>
</dbReference>
<comment type="similarity">
    <text evidence="1 9">Belongs to the DNA mismatch repair MutS family.</text>
</comment>
<dbReference type="HAMAP" id="MF_00096">
    <property type="entry name" value="MutS"/>
    <property type="match status" value="1"/>
</dbReference>
<dbReference type="GO" id="GO:0030983">
    <property type="term" value="F:mismatched DNA binding"/>
    <property type="evidence" value="ECO:0007669"/>
    <property type="project" value="InterPro"/>
</dbReference>
<dbReference type="Pfam" id="PF00488">
    <property type="entry name" value="MutS_V"/>
    <property type="match status" value="1"/>
</dbReference>
<dbReference type="InterPro" id="IPR007861">
    <property type="entry name" value="DNA_mismatch_repair_MutS_clamp"/>
</dbReference>
<evidence type="ECO:0000256" key="1">
    <source>
        <dbReference type="ARBA" id="ARBA00006271"/>
    </source>
</evidence>
<gene>
    <name evidence="9 11" type="primary">mutS</name>
    <name evidence="11" type="ORF">NCTC13079_00826</name>
</gene>
<feature type="domain" description="DNA mismatch repair proteins mutS family" evidence="10">
    <location>
        <begin position="688"/>
        <end position="704"/>
    </location>
</feature>
<evidence type="ECO:0000313" key="11">
    <source>
        <dbReference type="EMBL" id="VEJ35664.1"/>
    </source>
</evidence>
<dbReference type="AlphaFoldDB" id="A0A448V1U5"/>
<dbReference type="InterPro" id="IPR036678">
    <property type="entry name" value="MutS_con_dom_sf"/>
</dbReference>
<dbReference type="Pfam" id="PF05192">
    <property type="entry name" value="MutS_III"/>
    <property type="match status" value="1"/>
</dbReference>
<organism evidence="11 12">
    <name type="scientific">Aedoeadaptatus ivorii</name>
    <dbReference type="NCBI Taxonomy" id="54006"/>
    <lineage>
        <taxon>Bacteria</taxon>
        <taxon>Bacillati</taxon>
        <taxon>Bacillota</taxon>
        <taxon>Tissierellia</taxon>
        <taxon>Tissierellales</taxon>
        <taxon>Peptoniphilaceae</taxon>
        <taxon>Aedoeadaptatus</taxon>
    </lineage>
</organism>
<dbReference type="FunFam" id="3.40.50.300:FF:000870">
    <property type="entry name" value="MutS protein homolog 4"/>
    <property type="match status" value="1"/>
</dbReference>
<dbReference type="SUPFAM" id="SSF52540">
    <property type="entry name" value="P-loop containing nucleoside triphosphate hydrolases"/>
    <property type="match status" value="1"/>
</dbReference>
<evidence type="ECO:0000259" key="10">
    <source>
        <dbReference type="PROSITE" id="PS00486"/>
    </source>
</evidence>
<evidence type="ECO:0000256" key="3">
    <source>
        <dbReference type="ARBA" id="ARBA00022741"/>
    </source>
</evidence>
<accession>A0A448V1U5</accession>
<dbReference type="InterPro" id="IPR016151">
    <property type="entry name" value="DNA_mismatch_repair_MutS_N"/>
</dbReference>
<evidence type="ECO:0000256" key="5">
    <source>
        <dbReference type="ARBA" id="ARBA00022840"/>
    </source>
</evidence>
<reference evidence="11 12" key="1">
    <citation type="submission" date="2018-12" db="EMBL/GenBank/DDBJ databases">
        <authorList>
            <consortium name="Pathogen Informatics"/>
        </authorList>
    </citation>
    <scope>NUCLEOTIDE SEQUENCE [LARGE SCALE GENOMIC DNA]</scope>
    <source>
        <strain evidence="11 12">NCTC13079</strain>
    </source>
</reference>